<feature type="transmembrane region" description="Helical" evidence="7">
    <location>
        <begin position="12"/>
        <end position="37"/>
    </location>
</feature>
<dbReference type="InterPro" id="IPR000731">
    <property type="entry name" value="SSD"/>
</dbReference>
<accession>A0ABN2TZ81</accession>
<dbReference type="Proteomes" id="UP001501196">
    <property type="component" value="Unassembled WGS sequence"/>
</dbReference>
<gene>
    <name evidence="9" type="ORF">GCM10009819_03820</name>
</gene>
<feature type="transmembrane region" description="Helical" evidence="7">
    <location>
        <begin position="171"/>
        <end position="191"/>
    </location>
</feature>
<evidence type="ECO:0000256" key="4">
    <source>
        <dbReference type="ARBA" id="ARBA00022989"/>
    </source>
</evidence>
<protein>
    <submittedName>
        <fullName evidence="9">MMPL family transporter</fullName>
    </submittedName>
</protein>
<feature type="transmembrane region" description="Helical" evidence="7">
    <location>
        <begin position="270"/>
        <end position="292"/>
    </location>
</feature>
<feature type="region of interest" description="Disordered" evidence="6">
    <location>
        <begin position="692"/>
        <end position="715"/>
    </location>
</feature>
<dbReference type="PANTHER" id="PTHR33406">
    <property type="entry name" value="MEMBRANE PROTEIN MJ1562-RELATED"/>
    <property type="match status" value="1"/>
</dbReference>
<feature type="transmembrane region" description="Helical" evidence="7">
    <location>
        <begin position="560"/>
        <end position="584"/>
    </location>
</feature>
<proteinExistence type="predicted"/>
<feature type="transmembrane region" description="Helical" evidence="7">
    <location>
        <begin position="198"/>
        <end position="217"/>
    </location>
</feature>
<keyword evidence="3 7" id="KW-0812">Transmembrane</keyword>
<evidence type="ECO:0000256" key="5">
    <source>
        <dbReference type="ARBA" id="ARBA00023136"/>
    </source>
</evidence>
<comment type="caution">
    <text evidence="9">The sequence shown here is derived from an EMBL/GenBank/DDBJ whole genome shotgun (WGS) entry which is preliminary data.</text>
</comment>
<evidence type="ECO:0000256" key="6">
    <source>
        <dbReference type="SAM" id="MobiDB-lite"/>
    </source>
</evidence>
<dbReference type="InterPro" id="IPR004869">
    <property type="entry name" value="MMPL_dom"/>
</dbReference>
<feature type="transmembrane region" description="Helical" evidence="7">
    <location>
        <begin position="639"/>
        <end position="664"/>
    </location>
</feature>
<keyword evidence="5 7" id="KW-0472">Membrane</keyword>
<sequence length="715" mass="74758">MERLATFALRRSWVAITCWIALLVAVTALGGLVGSAFDDDYALPGTQSQQVSERLEARSPSTAGDRVTVVLHDERGWDADTIVPDLVADLATIDHVAAVVPPDAGRGTVSEDGSVGLLDVALDGPRSDMDPDTYRRIVDVADAHRTDGLDVELSGRGIRQATRGGGSTAEFAGLLAALVILVLMFGSFLAASLPLITAVLAVGSTVGLASLLSHVLTVPGQTTAMLVLVGLGVGIDYALLILTRYRAELRSGADRSAATRTALDTAGRSVLFAGTSVIIALSGLFTLGVAAYEGTVTAVALTVLITMLASLTLLPSLLTVFGRRIERRARARDARGAGRADAWWRRWSDLVQRRPVVSLVAAVVVLGSLAAPALGMRLGFGDAGNDDPATTTRAAYDLISEKFGPGANGPLVVLTQGTEADALAARAVLADAPGVAAERLGPPVRIDADLYLTRVEPTTGPQDAATADLVRALRTDLGDPHLVGGATAANVDFADAMAARFPVFLLVVVGLSGLLLLTVFRSVAIAVKAAVFNLLSIGAALGATTLVFQDGLTWAEPGPIEAFGPVFIFAIVFGLSMDYEVFLLSRMREEWVRTRDPRAAVREGLARTGGVITAAAAIMVVVFGSFVLAPDRMLQQLGFAMAMAVLLDALVVRCLAVPAAMALLGARAWWLPRALQRALPDVHVEGRARMARSAPGSAVVPSSEPVADSAREPRR</sequence>
<name>A0ABN2TZ81_9MICO</name>
<feature type="transmembrane region" description="Helical" evidence="7">
    <location>
        <begin position="527"/>
        <end position="548"/>
    </location>
</feature>
<keyword evidence="2" id="KW-1003">Cell membrane</keyword>
<feature type="transmembrane region" description="Helical" evidence="7">
    <location>
        <begin position="605"/>
        <end position="627"/>
    </location>
</feature>
<evidence type="ECO:0000256" key="1">
    <source>
        <dbReference type="ARBA" id="ARBA00004651"/>
    </source>
</evidence>
<dbReference type="Pfam" id="PF03176">
    <property type="entry name" value="MMPL"/>
    <property type="match status" value="2"/>
</dbReference>
<evidence type="ECO:0000313" key="10">
    <source>
        <dbReference type="Proteomes" id="UP001501196"/>
    </source>
</evidence>
<dbReference type="SUPFAM" id="SSF82866">
    <property type="entry name" value="Multidrug efflux transporter AcrB transmembrane domain"/>
    <property type="match status" value="2"/>
</dbReference>
<feature type="domain" description="SSD" evidence="8">
    <location>
        <begin position="195"/>
        <end position="320"/>
    </location>
</feature>
<reference evidence="9 10" key="1">
    <citation type="journal article" date="2019" name="Int. J. Syst. Evol. Microbiol.">
        <title>The Global Catalogue of Microorganisms (GCM) 10K type strain sequencing project: providing services to taxonomists for standard genome sequencing and annotation.</title>
        <authorList>
            <consortium name="The Broad Institute Genomics Platform"/>
            <consortium name="The Broad Institute Genome Sequencing Center for Infectious Disease"/>
            <person name="Wu L."/>
            <person name="Ma J."/>
        </authorList>
    </citation>
    <scope>NUCLEOTIDE SEQUENCE [LARGE SCALE GENOMIC DNA]</scope>
    <source>
        <strain evidence="9 10">JCM 15672</strain>
    </source>
</reference>
<evidence type="ECO:0000256" key="7">
    <source>
        <dbReference type="SAM" id="Phobius"/>
    </source>
</evidence>
<dbReference type="InterPro" id="IPR050545">
    <property type="entry name" value="Mycobact_MmpL"/>
</dbReference>
<keyword evidence="4 7" id="KW-1133">Transmembrane helix</keyword>
<evidence type="ECO:0000259" key="8">
    <source>
        <dbReference type="PROSITE" id="PS50156"/>
    </source>
</evidence>
<dbReference type="Gene3D" id="1.20.1640.10">
    <property type="entry name" value="Multidrug efflux transporter AcrB transmembrane domain"/>
    <property type="match status" value="2"/>
</dbReference>
<keyword evidence="10" id="KW-1185">Reference proteome</keyword>
<feature type="transmembrane region" description="Helical" evidence="7">
    <location>
        <begin position="223"/>
        <end position="242"/>
    </location>
</feature>
<evidence type="ECO:0000313" key="9">
    <source>
        <dbReference type="EMBL" id="GAA2024153.1"/>
    </source>
</evidence>
<feature type="transmembrane region" description="Helical" evidence="7">
    <location>
        <begin position="356"/>
        <end position="375"/>
    </location>
</feature>
<feature type="transmembrane region" description="Helical" evidence="7">
    <location>
        <begin position="501"/>
        <end position="520"/>
    </location>
</feature>
<dbReference type="PROSITE" id="PS50156">
    <property type="entry name" value="SSD"/>
    <property type="match status" value="1"/>
</dbReference>
<dbReference type="EMBL" id="BAAAPW010000001">
    <property type="protein sequence ID" value="GAA2024153.1"/>
    <property type="molecule type" value="Genomic_DNA"/>
</dbReference>
<evidence type="ECO:0000256" key="3">
    <source>
        <dbReference type="ARBA" id="ARBA00022692"/>
    </source>
</evidence>
<dbReference type="PANTHER" id="PTHR33406:SF13">
    <property type="entry name" value="MEMBRANE PROTEIN YDFJ"/>
    <property type="match status" value="1"/>
</dbReference>
<comment type="subcellular location">
    <subcellularLocation>
        <location evidence="1">Cell membrane</location>
        <topology evidence="1">Multi-pass membrane protein</topology>
    </subcellularLocation>
</comment>
<organism evidence="9 10">
    <name type="scientific">Agromyces tropicus</name>
    <dbReference type="NCBI Taxonomy" id="555371"/>
    <lineage>
        <taxon>Bacteria</taxon>
        <taxon>Bacillati</taxon>
        <taxon>Actinomycetota</taxon>
        <taxon>Actinomycetes</taxon>
        <taxon>Micrococcales</taxon>
        <taxon>Microbacteriaceae</taxon>
        <taxon>Agromyces</taxon>
    </lineage>
</organism>
<feature type="transmembrane region" description="Helical" evidence="7">
    <location>
        <begin position="298"/>
        <end position="322"/>
    </location>
</feature>
<evidence type="ECO:0000256" key="2">
    <source>
        <dbReference type="ARBA" id="ARBA00022475"/>
    </source>
</evidence>